<dbReference type="InterPro" id="IPR015943">
    <property type="entry name" value="WD40/YVTN_repeat-like_dom_sf"/>
</dbReference>
<comment type="caution">
    <text evidence="1">The sequence shown here is derived from an EMBL/GenBank/DDBJ whole genome shotgun (WGS) entry which is preliminary data.</text>
</comment>
<dbReference type="EMBL" id="MLKD01000004">
    <property type="protein sequence ID" value="OQE27479.1"/>
    <property type="molecule type" value="Genomic_DNA"/>
</dbReference>
<sequence>MGVYFSSDGSLLICVTVLPDEFKSKFLDAWRTSTGVKVSNNRTPLKEEYMAIYPRNREINAHDALSTSGGAHLIPIDFCFGQNKQNSVYFLLGCDVSPEAEFMSANGEHLWASVEEFGLEEIERGESEIELQVWLAKERFSLKAGFSQIKRIEFSPNGKYLVAIDSSDPFPKESQEFTHMFNVWIRSRDGNLLATGITEGFTDEKAASIAIWDMKTAEEKFCFKTDPDSISMQFSESGNLFAALQTSDGAFHFWDTTTGRKGDILEMDHFPAEMYVRVSDNGGKVLYIAEVGHQSPGGGPNLCVWELEGLRKTCSFEIPIRSSMGAKIRIAFSPNEELYCLWDREKAVVEFSAFPGDKVGNFEHHICAIHLRGHARWVGFMPGGKRILIFAELPSCPSLEERRQAIQIWNIDQKSEESLIFLPPDITCDMFDNEKADCRGDQILCGPQHTRAFISPDEKILALGRRQPDHVEVYLLNLSDPTNLLKLIDLPMTFPRLEPPAPLKYFDFCEPCEFIQFARSGTYITTSRGDVRLPDASPPFPLLFATRTWIQEDGEDIMAIPPEYQDSLLGINGHTITFRDIINGPLFVILDEGAKTMTP</sequence>
<accession>A0A1V6TNT5</accession>
<dbReference type="Gene3D" id="2.130.10.10">
    <property type="entry name" value="YVTN repeat-like/Quinoprotein amine dehydrogenase"/>
    <property type="match status" value="1"/>
</dbReference>
<dbReference type="Proteomes" id="UP000191285">
    <property type="component" value="Unassembled WGS sequence"/>
</dbReference>
<reference evidence="2" key="1">
    <citation type="journal article" date="2017" name="Nat. Microbiol.">
        <title>Global analysis of biosynthetic gene clusters reveals vast potential of secondary metabolite production in Penicillium species.</title>
        <authorList>
            <person name="Nielsen J.C."/>
            <person name="Grijseels S."/>
            <person name="Prigent S."/>
            <person name="Ji B."/>
            <person name="Dainat J."/>
            <person name="Nielsen K.F."/>
            <person name="Frisvad J.C."/>
            <person name="Workman M."/>
            <person name="Nielsen J."/>
        </authorList>
    </citation>
    <scope>NUCLEOTIDE SEQUENCE [LARGE SCALE GENOMIC DNA]</scope>
    <source>
        <strain evidence="2">IBT 24891</strain>
    </source>
</reference>
<evidence type="ECO:0000313" key="1">
    <source>
        <dbReference type="EMBL" id="OQE27479.1"/>
    </source>
</evidence>
<gene>
    <name evidence="1" type="ORF">PENSTE_c004G01982</name>
</gene>
<dbReference type="AlphaFoldDB" id="A0A1V6TNT5"/>
<dbReference type="STRING" id="303698.A0A1V6TNT5"/>
<name>A0A1V6TNT5_9EURO</name>
<proteinExistence type="predicted"/>
<dbReference type="SUPFAM" id="SSF82171">
    <property type="entry name" value="DPP6 N-terminal domain-like"/>
    <property type="match status" value="1"/>
</dbReference>
<evidence type="ECO:0000313" key="2">
    <source>
        <dbReference type="Proteomes" id="UP000191285"/>
    </source>
</evidence>
<protein>
    <submittedName>
        <fullName evidence="1">Uncharacterized protein</fullName>
    </submittedName>
</protein>
<organism evidence="1 2">
    <name type="scientific">Penicillium steckii</name>
    <dbReference type="NCBI Taxonomy" id="303698"/>
    <lineage>
        <taxon>Eukaryota</taxon>
        <taxon>Fungi</taxon>
        <taxon>Dikarya</taxon>
        <taxon>Ascomycota</taxon>
        <taxon>Pezizomycotina</taxon>
        <taxon>Eurotiomycetes</taxon>
        <taxon>Eurotiomycetidae</taxon>
        <taxon>Eurotiales</taxon>
        <taxon>Aspergillaceae</taxon>
        <taxon>Penicillium</taxon>
    </lineage>
</organism>
<keyword evidence="2" id="KW-1185">Reference proteome</keyword>
<dbReference type="OrthoDB" id="10546929at2759"/>